<evidence type="ECO:0000313" key="1">
    <source>
        <dbReference type="EMBL" id="MBC6498557.1"/>
    </source>
</evidence>
<organism evidence="1 2">
    <name type="scientific">Weissella confusa</name>
    <name type="common">Lactobacillus confusus</name>
    <dbReference type="NCBI Taxonomy" id="1583"/>
    <lineage>
        <taxon>Bacteria</taxon>
        <taxon>Bacillati</taxon>
        <taxon>Bacillota</taxon>
        <taxon>Bacilli</taxon>
        <taxon>Lactobacillales</taxon>
        <taxon>Lactobacillaceae</taxon>
        <taxon>Weissella</taxon>
    </lineage>
</organism>
<evidence type="ECO:0000313" key="2">
    <source>
        <dbReference type="Proteomes" id="UP000650485"/>
    </source>
</evidence>
<sequence>MPLDHEVTADDIRPMPFTHIAFLDKVTGVSWLRLIVRYMLNKQTTADEEMVDNLKDLAKEKYLPSSMLSDGQQTIVNYFYDGLELHVIGVGHQDNGGIFFDQSAMTDSLWQSLPRPEMTLDT</sequence>
<dbReference type="EMBL" id="JACSZT010000005">
    <property type="protein sequence ID" value="MBC6498557.1"/>
    <property type="molecule type" value="Genomic_DNA"/>
</dbReference>
<protein>
    <submittedName>
        <fullName evidence="1">Uncharacterized protein</fullName>
    </submittedName>
</protein>
<reference evidence="1" key="1">
    <citation type="submission" date="2020-08" db="EMBL/GenBank/DDBJ databases">
        <title>Complete genome sequence of Weissella confusa strain FS54 provides insights into metabolic potential.</title>
        <authorList>
            <person name="Fhoula I."/>
            <person name="Najjari A."/>
            <person name="Lekired A."/>
            <person name="Bessrour-Aouam N."/>
            <person name="Jaballah S."/>
            <person name="Klibi N."/>
            <person name="Ouzari H.-I."/>
        </authorList>
    </citation>
    <scope>NUCLEOTIDE SEQUENCE</scope>
    <source>
        <strain evidence="1">FS54</strain>
    </source>
</reference>
<dbReference type="AlphaFoldDB" id="A0A923NIS7"/>
<comment type="caution">
    <text evidence="1">The sequence shown here is derived from an EMBL/GenBank/DDBJ whole genome shotgun (WGS) entry which is preliminary data.</text>
</comment>
<gene>
    <name evidence="1" type="ORF">H7R52_07300</name>
</gene>
<dbReference type="Proteomes" id="UP000650485">
    <property type="component" value="Unassembled WGS sequence"/>
</dbReference>
<name>A0A923NIS7_WEICO</name>
<proteinExistence type="predicted"/>
<accession>A0A923NIS7</accession>